<dbReference type="InterPro" id="IPR052486">
    <property type="entry name" value="PHO1"/>
</dbReference>
<keyword evidence="12" id="KW-1185">Reference proteome</keyword>
<keyword evidence="4" id="KW-0592">Phosphate transport</keyword>
<evidence type="ECO:0000259" key="9">
    <source>
        <dbReference type="PROSITE" id="PS51380"/>
    </source>
</evidence>
<dbReference type="AlphaFoldDB" id="A0A078G0I9"/>
<evidence type="ECO:0000256" key="5">
    <source>
        <dbReference type="ARBA" id="ARBA00022692"/>
    </source>
</evidence>
<keyword evidence="5 8" id="KW-0812">Transmembrane</keyword>
<dbReference type="GO" id="GO:0016036">
    <property type="term" value="P:cellular response to phosphate starvation"/>
    <property type="evidence" value="ECO:0000318"/>
    <property type="project" value="GO_Central"/>
</dbReference>
<dbReference type="GO" id="GO:0005802">
    <property type="term" value="C:trans-Golgi network"/>
    <property type="evidence" value="ECO:0000318"/>
    <property type="project" value="GO_Central"/>
</dbReference>
<evidence type="ECO:0000256" key="6">
    <source>
        <dbReference type="ARBA" id="ARBA00022989"/>
    </source>
</evidence>
<feature type="domain" description="SPX" evidence="10">
    <location>
        <begin position="2"/>
        <end position="251"/>
    </location>
</feature>
<gene>
    <name evidence="11" type="primary">BnaA01g23840D</name>
    <name evidence="11" type="ORF">GSBRNA2T00002639001</name>
</gene>
<dbReference type="GO" id="GO:0005315">
    <property type="term" value="F:phosphate transmembrane transporter activity"/>
    <property type="evidence" value="ECO:0000318"/>
    <property type="project" value="GO_Central"/>
</dbReference>
<accession>A0A078G0I9</accession>
<dbReference type="PROSITE" id="PS51380">
    <property type="entry name" value="EXS"/>
    <property type="match status" value="1"/>
</dbReference>
<feature type="transmembrane region" description="Helical" evidence="8">
    <location>
        <begin position="406"/>
        <end position="429"/>
    </location>
</feature>
<dbReference type="GO" id="GO:0006817">
    <property type="term" value="P:phosphate ion transport"/>
    <property type="evidence" value="ECO:0000318"/>
    <property type="project" value="GO_Central"/>
</dbReference>
<comment type="similarity">
    <text evidence="2">Belongs to the SYG1 (TC 2.A.94) family.</text>
</comment>
<dbReference type="PANTHER" id="PTHR48477:SF1">
    <property type="entry name" value="PHOSPHATE TRANSPORTER PHO1"/>
    <property type="match status" value="1"/>
</dbReference>
<reference evidence="11 12" key="1">
    <citation type="journal article" date="2014" name="Science">
        <title>Plant genetics. Early allopolyploid evolution in the post-Neolithic Brassica napus oilseed genome.</title>
        <authorList>
            <person name="Chalhoub B."/>
            <person name="Denoeud F."/>
            <person name="Liu S."/>
            <person name="Parkin I.A."/>
            <person name="Tang H."/>
            <person name="Wang X."/>
            <person name="Chiquet J."/>
            <person name="Belcram H."/>
            <person name="Tong C."/>
            <person name="Samans B."/>
            <person name="Correa M."/>
            <person name="Da Silva C."/>
            <person name="Just J."/>
            <person name="Falentin C."/>
            <person name="Koh C.S."/>
            <person name="Le Clainche I."/>
            <person name="Bernard M."/>
            <person name="Bento P."/>
            <person name="Noel B."/>
            <person name="Labadie K."/>
            <person name="Alberti A."/>
            <person name="Charles M."/>
            <person name="Arnaud D."/>
            <person name="Guo H."/>
            <person name="Daviaud C."/>
            <person name="Alamery S."/>
            <person name="Jabbari K."/>
            <person name="Zhao M."/>
            <person name="Edger P.P."/>
            <person name="Chelaifa H."/>
            <person name="Tack D."/>
            <person name="Lassalle G."/>
            <person name="Mestiri I."/>
            <person name="Schnel N."/>
            <person name="Le Paslier M.C."/>
            <person name="Fan G."/>
            <person name="Renault V."/>
            <person name="Bayer P.E."/>
            <person name="Golicz A.A."/>
            <person name="Manoli S."/>
            <person name="Lee T.H."/>
            <person name="Thi V.H."/>
            <person name="Chalabi S."/>
            <person name="Hu Q."/>
            <person name="Fan C."/>
            <person name="Tollenaere R."/>
            <person name="Lu Y."/>
            <person name="Battail C."/>
            <person name="Shen J."/>
            <person name="Sidebottom C.H."/>
            <person name="Wang X."/>
            <person name="Canaguier A."/>
            <person name="Chauveau A."/>
            <person name="Berard A."/>
            <person name="Deniot G."/>
            <person name="Guan M."/>
            <person name="Liu Z."/>
            <person name="Sun F."/>
            <person name="Lim Y.P."/>
            <person name="Lyons E."/>
            <person name="Town C.D."/>
            <person name="Bancroft I."/>
            <person name="Wang X."/>
            <person name="Meng J."/>
            <person name="Ma J."/>
            <person name="Pires J.C."/>
            <person name="King G.J."/>
            <person name="Brunel D."/>
            <person name="Delourme R."/>
            <person name="Renard M."/>
            <person name="Aury J.M."/>
            <person name="Adams K.L."/>
            <person name="Batley J."/>
            <person name="Snowdon R.J."/>
            <person name="Tost J."/>
            <person name="Edwards D."/>
            <person name="Zhou Y."/>
            <person name="Hua W."/>
            <person name="Sharpe A.G."/>
            <person name="Paterson A.H."/>
            <person name="Guan C."/>
            <person name="Wincker P."/>
        </authorList>
    </citation>
    <scope>NUCLEOTIDE SEQUENCE [LARGE SCALE GENOMIC DNA]</scope>
    <source>
        <strain evidence="12">cv. Darmor-bzh</strain>
    </source>
</reference>
<keyword evidence="3" id="KW-0813">Transport</keyword>
<dbReference type="InterPro" id="IPR004331">
    <property type="entry name" value="SPX_dom"/>
</dbReference>
<feature type="transmembrane region" description="Helical" evidence="8">
    <location>
        <begin position="304"/>
        <end position="323"/>
    </location>
</feature>
<evidence type="ECO:0000256" key="3">
    <source>
        <dbReference type="ARBA" id="ARBA00022448"/>
    </source>
</evidence>
<name>A0A078G0I9_BRANA</name>
<dbReference type="PROSITE" id="PS51382">
    <property type="entry name" value="SPX"/>
    <property type="match status" value="1"/>
</dbReference>
<dbReference type="Proteomes" id="UP000028999">
    <property type="component" value="Unassembled WGS sequence"/>
</dbReference>
<feature type="transmembrane region" description="Helical" evidence="8">
    <location>
        <begin position="371"/>
        <end position="394"/>
    </location>
</feature>
<protein>
    <submittedName>
        <fullName evidence="11">BnaA01g23840D protein</fullName>
    </submittedName>
</protein>
<feature type="transmembrane region" description="Helical" evidence="8">
    <location>
        <begin position="683"/>
        <end position="703"/>
    </location>
</feature>
<feature type="domain" description="EXS" evidence="9">
    <location>
        <begin position="572"/>
        <end position="763"/>
    </location>
</feature>
<dbReference type="PaxDb" id="3708-A0A078G0I9"/>
<proteinExistence type="inferred from homology"/>
<dbReference type="Pfam" id="PF03105">
    <property type="entry name" value="SPX"/>
    <property type="match status" value="1"/>
</dbReference>
<dbReference type="InterPro" id="IPR034092">
    <property type="entry name" value="PHO1_SPX"/>
</dbReference>
<dbReference type="GO" id="GO:0000822">
    <property type="term" value="F:inositol hexakisphosphate binding"/>
    <property type="evidence" value="ECO:0000318"/>
    <property type="project" value="GO_Central"/>
</dbReference>
<evidence type="ECO:0000256" key="1">
    <source>
        <dbReference type="ARBA" id="ARBA00004127"/>
    </source>
</evidence>
<evidence type="ECO:0000259" key="10">
    <source>
        <dbReference type="PROSITE" id="PS51382"/>
    </source>
</evidence>
<evidence type="ECO:0000256" key="7">
    <source>
        <dbReference type="ARBA" id="ARBA00023136"/>
    </source>
</evidence>
<dbReference type="GO" id="GO:0016020">
    <property type="term" value="C:membrane"/>
    <property type="evidence" value="ECO:0007669"/>
    <property type="project" value="InterPro"/>
</dbReference>
<organism evidence="11 12">
    <name type="scientific">Brassica napus</name>
    <name type="common">Rape</name>
    <dbReference type="NCBI Taxonomy" id="3708"/>
    <lineage>
        <taxon>Eukaryota</taxon>
        <taxon>Viridiplantae</taxon>
        <taxon>Streptophyta</taxon>
        <taxon>Embryophyta</taxon>
        <taxon>Tracheophyta</taxon>
        <taxon>Spermatophyta</taxon>
        <taxon>Magnoliopsida</taxon>
        <taxon>eudicotyledons</taxon>
        <taxon>Gunneridae</taxon>
        <taxon>Pentapetalae</taxon>
        <taxon>rosids</taxon>
        <taxon>malvids</taxon>
        <taxon>Brassicales</taxon>
        <taxon>Brassicaceae</taxon>
        <taxon>Brassiceae</taxon>
        <taxon>Brassica</taxon>
    </lineage>
</organism>
<evidence type="ECO:0000256" key="8">
    <source>
        <dbReference type="SAM" id="Phobius"/>
    </source>
</evidence>
<evidence type="ECO:0000256" key="2">
    <source>
        <dbReference type="ARBA" id="ARBA00009665"/>
    </source>
</evidence>
<keyword evidence="6 8" id="KW-1133">Transmembrane helix</keyword>
<keyword evidence="7 8" id="KW-0472">Membrane</keyword>
<dbReference type="PANTHER" id="PTHR48477">
    <property type="entry name" value="PHOSPHATE TRANSPORTER PHO1"/>
    <property type="match status" value="1"/>
</dbReference>
<dbReference type="STRING" id="3708.A0A078G0I9"/>
<dbReference type="InterPro" id="IPR004342">
    <property type="entry name" value="EXS_C"/>
</dbReference>
<dbReference type="CDD" id="cd14476">
    <property type="entry name" value="SPX_PHO1_like"/>
    <property type="match status" value="1"/>
</dbReference>
<feature type="transmembrane region" description="Helical" evidence="8">
    <location>
        <begin position="454"/>
        <end position="475"/>
    </location>
</feature>
<dbReference type="EMBL" id="LK032082">
    <property type="protein sequence ID" value="CDY18123.1"/>
    <property type="molecule type" value="Genomic_DNA"/>
</dbReference>
<evidence type="ECO:0000256" key="4">
    <source>
        <dbReference type="ARBA" id="ARBA00022592"/>
    </source>
</evidence>
<feature type="transmembrane region" description="Helical" evidence="8">
    <location>
        <begin position="635"/>
        <end position="654"/>
    </location>
</feature>
<comment type="subcellular location">
    <subcellularLocation>
        <location evidence="1">Endomembrane system</location>
        <topology evidence="1">Multi-pass membrane protein</topology>
    </subcellularLocation>
</comment>
<feature type="transmembrane region" description="Helical" evidence="8">
    <location>
        <begin position="487"/>
        <end position="508"/>
    </location>
</feature>
<dbReference type="Gramene" id="CDY18123">
    <property type="protein sequence ID" value="CDY18123"/>
    <property type="gene ID" value="GSBRNA2T00002639001"/>
</dbReference>
<dbReference type="Pfam" id="PF03124">
    <property type="entry name" value="EXS"/>
    <property type="match status" value="1"/>
</dbReference>
<sequence>MVKFSKELEAQLIPEWKEAFVNYCQLKKQVKKIKISRKPKPASLYPIPHDPDFGRSLFDPVRKLARTFSDKLFSSSEKPEIIQVRRRKSSEDGDDVEEIYQTELVQLFSEEDEVKVFFAKLDEELNKVNQFHKSKETEFVGRGEILKKQLDILAELKQILSDRKKRSLSGSNSQRSFSSSARNSDFSTGQSPYFFLKHCHSNQGLMSLSKKNKISLHSTRALEFRYKILLVKLIKQVDQRFSQGGDEGRLLNSLALQIDKCTQTRNLLHKCFKSIPIEPAHLFTTTIKLKRSEYHLFKIHGLKLFTYLISTLCLNSFYFSYLINTLIKLTLISCFSQYQFLFYSITRIITNQAINLKYTMILFVLKLFYNRLFTGCFVSLFSIYIILAHLSGIFTSGAQVLYLETVYPVFSVFALLSLHMFMYGCNLFMWKSTRINYTFIFEFAPSTALRYRDAFLMGTTFMTSVVAAMVIHLILRAAGFSASEVDTIPGILLLIFICVLICPFDTFYRPTRFCFIRILRNIVCSPFYKVLMVDFFMADQLTSQIPLLRHIESTACYFMAQSFRTHEYNTCKNGRIYRELAYLISFSPYFWRAMQCIRRWWDESNTDHLVNMGKYVSAMVAAGVRITYARESTTGWLAMVLVSSVVATLYQLYWDFVKDWGLLNPKSKNAWLRDDLVLKNKNIYYLSIALNLVLRVAWIETIVRFRVNPVQSHLLDFLLASLEVIRRGHWNFYRVENEHLNNVGHFRAVKTVPLPFRDMDSDD</sequence>
<evidence type="ECO:0000313" key="11">
    <source>
        <dbReference type="EMBL" id="CDY18123.1"/>
    </source>
</evidence>
<evidence type="ECO:0000313" key="12">
    <source>
        <dbReference type="Proteomes" id="UP000028999"/>
    </source>
</evidence>